<proteinExistence type="predicted"/>
<organism evidence="4 5">
    <name type="scientific">Mucilaginibacter gynuensis</name>
    <dbReference type="NCBI Taxonomy" id="1302236"/>
    <lineage>
        <taxon>Bacteria</taxon>
        <taxon>Pseudomonadati</taxon>
        <taxon>Bacteroidota</taxon>
        <taxon>Sphingobacteriia</taxon>
        <taxon>Sphingobacteriales</taxon>
        <taxon>Sphingobacteriaceae</taxon>
        <taxon>Mucilaginibacter</taxon>
    </lineage>
</organism>
<evidence type="ECO:0000313" key="5">
    <source>
        <dbReference type="Proteomes" id="UP001500582"/>
    </source>
</evidence>
<evidence type="ECO:0000313" key="4">
    <source>
        <dbReference type="EMBL" id="GAA4339682.1"/>
    </source>
</evidence>
<keyword evidence="2" id="KW-0812">Transmembrane</keyword>
<dbReference type="InterPro" id="IPR055407">
    <property type="entry name" value="TraM_C"/>
</dbReference>
<feature type="region of interest" description="Disordered" evidence="1">
    <location>
        <begin position="78"/>
        <end position="102"/>
    </location>
</feature>
<keyword evidence="5" id="KW-1185">Reference proteome</keyword>
<dbReference type="Pfam" id="PF12508">
    <property type="entry name" value="Transposon_TraM"/>
    <property type="match status" value="1"/>
</dbReference>
<dbReference type="NCBIfam" id="TIGR03779">
    <property type="entry name" value="Bac_Flav_CT_M"/>
    <property type="match status" value="1"/>
</dbReference>
<evidence type="ECO:0000259" key="3">
    <source>
        <dbReference type="Pfam" id="PF12508"/>
    </source>
</evidence>
<feature type="domain" description="Conjugative transposon TraM C-terminal" evidence="3">
    <location>
        <begin position="226"/>
        <end position="372"/>
    </location>
</feature>
<keyword evidence="2" id="KW-0472">Membrane</keyword>
<name>A0ABP8HJ93_9SPHI</name>
<feature type="transmembrane region" description="Helical" evidence="2">
    <location>
        <begin position="10"/>
        <end position="27"/>
    </location>
</feature>
<accession>A0ABP8HJ93</accession>
<comment type="caution">
    <text evidence="4">The sequence shown here is derived from an EMBL/GenBank/DDBJ whole genome shotgun (WGS) entry which is preliminary data.</text>
</comment>
<dbReference type="EMBL" id="BAABFT010000023">
    <property type="protein sequence ID" value="GAA4339682.1"/>
    <property type="molecule type" value="Genomic_DNA"/>
</dbReference>
<evidence type="ECO:0000256" key="1">
    <source>
        <dbReference type="SAM" id="MobiDB-lite"/>
    </source>
</evidence>
<gene>
    <name evidence="4" type="primary">traM_2</name>
    <name evidence="4" type="ORF">GCM10023149_50540</name>
</gene>
<keyword evidence="2" id="KW-1133">Transmembrane helix</keyword>
<sequence>MKIDIKQPKYVLPVLLLPFICFFFYLWQTEFSKPEQVVKEQKGLNPAVGEVSEDIRKKDMATKLDAFRDAYKEASGTSAVSAIPKESSSNPEYHDPYSKREKDQRMLDSISKLAGSINQHATRSRSVPEVDRAIADLYNQRRPAAAVNASPPEQKAPDPMEIFKQQVSYMDSISKENDPEYREEKLRRAASATAMAAKATALKVRRAVGSAAGFHTIMPVSTGAFISAVIDENITGYGGSRLRLKLMEDIKAGDQVIKKGTYLYALISGFSEQRVTLNISTILSQDKILPVNLQVYDLDGLPGLYVPSSAFRDFTKDLGGNTMQGININGSSGNSQFIMSTVDKVFQSTSSAIASLLRKNKAKLKYNSYIYLIDAEALQGTQR</sequence>
<reference evidence="5" key="1">
    <citation type="journal article" date="2019" name="Int. J. Syst. Evol. Microbiol.">
        <title>The Global Catalogue of Microorganisms (GCM) 10K type strain sequencing project: providing services to taxonomists for standard genome sequencing and annotation.</title>
        <authorList>
            <consortium name="The Broad Institute Genomics Platform"/>
            <consortium name="The Broad Institute Genome Sequencing Center for Infectious Disease"/>
            <person name="Wu L."/>
            <person name="Ma J."/>
        </authorList>
    </citation>
    <scope>NUCLEOTIDE SEQUENCE [LARGE SCALE GENOMIC DNA]</scope>
    <source>
        <strain evidence="5">JCM 17705</strain>
    </source>
</reference>
<protein>
    <submittedName>
        <fullName evidence="4">Conjugative transposon protein TraM</fullName>
    </submittedName>
</protein>
<dbReference type="InterPro" id="IPR022187">
    <property type="entry name" value="Conjug_transposon_TraM"/>
</dbReference>
<feature type="compositionally biased region" description="Polar residues" evidence="1">
    <location>
        <begin position="78"/>
        <end position="91"/>
    </location>
</feature>
<dbReference type="RefSeq" id="WP_345214008.1">
    <property type="nucleotide sequence ID" value="NZ_BAABFT010000023.1"/>
</dbReference>
<feature type="compositionally biased region" description="Basic and acidic residues" evidence="1">
    <location>
        <begin position="92"/>
        <end position="102"/>
    </location>
</feature>
<evidence type="ECO:0000256" key="2">
    <source>
        <dbReference type="SAM" id="Phobius"/>
    </source>
</evidence>
<dbReference type="Proteomes" id="UP001500582">
    <property type="component" value="Unassembled WGS sequence"/>
</dbReference>